<gene>
    <name evidence="4" type="ORF">ITX44_07050</name>
</gene>
<keyword evidence="1 2" id="KW-0238">DNA-binding</keyword>
<name>A0ABS2TLT0_9ACTN</name>
<comment type="caution">
    <text evidence="4">The sequence shown here is derived from an EMBL/GenBank/DDBJ whole genome shotgun (WGS) entry which is preliminary data.</text>
</comment>
<dbReference type="InterPro" id="IPR009057">
    <property type="entry name" value="Homeodomain-like_sf"/>
</dbReference>
<evidence type="ECO:0000256" key="2">
    <source>
        <dbReference type="PROSITE-ProRule" id="PRU00335"/>
    </source>
</evidence>
<sequence>MVDPRIVRTERAVEEAVLALAATRPVSRISVSELAAAAGVSRATFYNRYATVLDALTRALRRDLRVGWEADVRRRAAGACAQDALRLANAAVVDHVERFRAVYAGAPEDDAGDHGVFEALTEHFIEYALDFMRTSGHAPPDGIDRRIVARFLAHGLAGALRAWLRDGGPGRDDLVEALSCVAPPWWTGRPGPR</sequence>
<evidence type="ECO:0000256" key="1">
    <source>
        <dbReference type="ARBA" id="ARBA00023125"/>
    </source>
</evidence>
<dbReference type="PROSITE" id="PS50977">
    <property type="entry name" value="HTH_TETR_2"/>
    <property type="match status" value="1"/>
</dbReference>
<accession>A0ABS2TLT0</accession>
<dbReference type="EMBL" id="JADKYB010000003">
    <property type="protein sequence ID" value="MBM9504294.1"/>
    <property type="molecule type" value="Genomic_DNA"/>
</dbReference>
<evidence type="ECO:0000259" key="3">
    <source>
        <dbReference type="PROSITE" id="PS50977"/>
    </source>
</evidence>
<dbReference type="Proteomes" id="UP000749040">
    <property type="component" value="Unassembled WGS sequence"/>
</dbReference>
<feature type="DNA-binding region" description="H-T-H motif" evidence="2">
    <location>
        <begin position="30"/>
        <end position="49"/>
    </location>
</feature>
<feature type="domain" description="HTH tetR-type" evidence="3">
    <location>
        <begin position="7"/>
        <end position="67"/>
    </location>
</feature>
<protein>
    <submittedName>
        <fullName evidence="4">TetR/AcrR family transcriptional regulator</fullName>
    </submittedName>
</protein>
<evidence type="ECO:0000313" key="4">
    <source>
        <dbReference type="EMBL" id="MBM9504294.1"/>
    </source>
</evidence>
<reference evidence="4 5" key="1">
    <citation type="submission" date="2021-01" db="EMBL/GenBank/DDBJ databases">
        <title>Streptomyces acididurans sp. nov., isolated from a peat swamp forest soil.</title>
        <authorList>
            <person name="Chantavorakit T."/>
            <person name="Duangmal K."/>
        </authorList>
    </citation>
    <scope>NUCLEOTIDE SEQUENCE [LARGE SCALE GENOMIC DNA]</scope>
    <source>
        <strain evidence="4 5">KK5PA1</strain>
    </source>
</reference>
<proteinExistence type="predicted"/>
<dbReference type="InterPro" id="IPR001647">
    <property type="entry name" value="HTH_TetR"/>
</dbReference>
<organism evidence="4 5">
    <name type="scientific">Actinacidiphila acididurans</name>
    <dbReference type="NCBI Taxonomy" id="2784346"/>
    <lineage>
        <taxon>Bacteria</taxon>
        <taxon>Bacillati</taxon>
        <taxon>Actinomycetota</taxon>
        <taxon>Actinomycetes</taxon>
        <taxon>Kitasatosporales</taxon>
        <taxon>Streptomycetaceae</taxon>
        <taxon>Actinacidiphila</taxon>
    </lineage>
</organism>
<dbReference type="Gene3D" id="1.10.357.10">
    <property type="entry name" value="Tetracycline Repressor, domain 2"/>
    <property type="match status" value="1"/>
</dbReference>
<dbReference type="RefSeq" id="WP_205356154.1">
    <property type="nucleotide sequence ID" value="NZ_JADKYB010000003.1"/>
</dbReference>
<dbReference type="SUPFAM" id="SSF46689">
    <property type="entry name" value="Homeodomain-like"/>
    <property type="match status" value="1"/>
</dbReference>
<keyword evidence="5" id="KW-1185">Reference proteome</keyword>
<evidence type="ECO:0000313" key="5">
    <source>
        <dbReference type="Proteomes" id="UP000749040"/>
    </source>
</evidence>